<dbReference type="KEGG" id="mema:MMAB1_1039"/>
<evidence type="ECO:0000313" key="1">
    <source>
        <dbReference type="EMBL" id="CVK32253.1"/>
    </source>
</evidence>
<sequence>MGASRDQVAAGEVLRRLAPLRVLDQGREVLLPVLRHTDVLEPRIPDEPGGVDPVAVCVLRGDKAVRGDEDRTVEPLELLPLEGPGAAVVPDQVPVLPKIRVGVRREHLAVGVDMHTRPCGLLKEVGEVFEVVAGDEDARACACRGADRRDLGRPVGGGIRGIEEGEGLHANFAALDQACIIYTPVASIRVRASPTFVSWHERAEGTSGTFSVWVEKLELCNTAHTSTLMTDFARVVRKIPIQNSYYGKSVHLGRDVFGSVLRVSVTVRDEIYTWTKADVLQKRR</sequence>
<evidence type="ECO:0000313" key="2">
    <source>
        <dbReference type="Proteomes" id="UP000069850"/>
    </source>
</evidence>
<accession>A0A0X3BJV6</accession>
<dbReference type="Proteomes" id="UP000069850">
    <property type="component" value="Chromosome 1"/>
</dbReference>
<protein>
    <submittedName>
        <fullName evidence="1">Uncharacterized protein</fullName>
    </submittedName>
</protein>
<proteinExistence type="predicted"/>
<organism evidence="1 2">
    <name type="scientific">Methanoculleus bourgensis</name>
    <dbReference type="NCBI Taxonomy" id="83986"/>
    <lineage>
        <taxon>Archaea</taxon>
        <taxon>Methanobacteriati</taxon>
        <taxon>Methanobacteriota</taxon>
        <taxon>Stenosarchaea group</taxon>
        <taxon>Methanomicrobia</taxon>
        <taxon>Methanomicrobiales</taxon>
        <taxon>Methanomicrobiaceae</taxon>
        <taxon>Methanoculleus</taxon>
    </lineage>
</organism>
<dbReference type="AlphaFoldDB" id="A0A0X3BJV6"/>
<dbReference type="EMBL" id="LT158599">
    <property type="protein sequence ID" value="CVK32253.1"/>
    <property type="molecule type" value="Genomic_DNA"/>
</dbReference>
<gene>
    <name evidence="1" type="ORF">MMAB1_1039</name>
</gene>
<name>A0A0X3BJV6_9EURY</name>
<reference evidence="1 2" key="1">
    <citation type="submission" date="2016-01" db="EMBL/GenBank/DDBJ databases">
        <authorList>
            <person name="Manzoor S."/>
        </authorList>
    </citation>
    <scope>NUCLEOTIDE SEQUENCE [LARGE SCALE GENOMIC DNA]</scope>
    <source>
        <strain evidence="1">Methanoculleus sp MAB1</strain>
    </source>
</reference>